<organism evidence="7 8">
    <name type="scientific">Nicotiana attenuata</name>
    <name type="common">Coyote tobacco</name>
    <dbReference type="NCBI Taxonomy" id="49451"/>
    <lineage>
        <taxon>Eukaryota</taxon>
        <taxon>Viridiplantae</taxon>
        <taxon>Streptophyta</taxon>
        <taxon>Embryophyta</taxon>
        <taxon>Tracheophyta</taxon>
        <taxon>Spermatophyta</taxon>
        <taxon>Magnoliopsida</taxon>
        <taxon>eudicotyledons</taxon>
        <taxon>Gunneridae</taxon>
        <taxon>Pentapetalae</taxon>
        <taxon>asterids</taxon>
        <taxon>lamiids</taxon>
        <taxon>Solanales</taxon>
        <taxon>Solanaceae</taxon>
        <taxon>Nicotianoideae</taxon>
        <taxon>Nicotianeae</taxon>
        <taxon>Nicotiana</taxon>
    </lineage>
</organism>
<dbReference type="PROSITE" id="PS50966">
    <property type="entry name" value="ZF_SWIM"/>
    <property type="match status" value="1"/>
</dbReference>
<feature type="region of interest" description="Disordered" evidence="5">
    <location>
        <begin position="264"/>
        <end position="300"/>
    </location>
</feature>
<feature type="region of interest" description="Disordered" evidence="5">
    <location>
        <begin position="478"/>
        <end position="509"/>
    </location>
</feature>
<reference evidence="7" key="1">
    <citation type="submission" date="2016-11" db="EMBL/GenBank/DDBJ databases">
        <title>The genome of Nicotiana attenuata.</title>
        <authorList>
            <person name="Xu S."/>
            <person name="Brockmoeller T."/>
            <person name="Gaquerel E."/>
            <person name="Navarro A."/>
            <person name="Kuhl H."/>
            <person name="Gase K."/>
            <person name="Ling Z."/>
            <person name="Zhou W."/>
            <person name="Kreitzer C."/>
            <person name="Stanke M."/>
            <person name="Tang H."/>
            <person name="Lyons E."/>
            <person name="Pandey P."/>
            <person name="Pandey S.P."/>
            <person name="Timmermann B."/>
            <person name="Baldwin I.T."/>
        </authorList>
    </citation>
    <scope>NUCLEOTIDE SEQUENCE [LARGE SCALE GENOMIC DNA]</scope>
    <source>
        <strain evidence="7">UT</strain>
    </source>
</reference>
<keyword evidence="8" id="KW-1185">Reference proteome</keyword>
<keyword evidence="2 4" id="KW-0863">Zinc-finger</keyword>
<evidence type="ECO:0000256" key="5">
    <source>
        <dbReference type="SAM" id="MobiDB-lite"/>
    </source>
</evidence>
<dbReference type="PANTHER" id="PTHR31973:SF197">
    <property type="entry name" value="SWIM-TYPE DOMAIN-CONTAINING PROTEIN"/>
    <property type="match status" value="1"/>
</dbReference>
<protein>
    <recommendedName>
        <fullName evidence="6">SWIM-type domain-containing protein</fullName>
    </recommendedName>
</protein>
<evidence type="ECO:0000313" key="8">
    <source>
        <dbReference type="Proteomes" id="UP000187609"/>
    </source>
</evidence>
<dbReference type="Proteomes" id="UP000187609">
    <property type="component" value="Unassembled WGS sequence"/>
</dbReference>
<accession>A0A1J6KHQ6</accession>
<dbReference type="Gramene" id="OIT28196">
    <property type="protein sequence ID" value="OIT28196"/>
    <property type="gene ID" value="A4A49_19286"/>
</dbReference>
<keyword evidence="3" id="KW-0862">Zinc</keyword>
<gene>
    <name evidence="7" type="ORF">A4A49_19286</name>
</gene>
<dbReference type="InterPro" id="IPR006564">
    <property type="entry name" value="Znf_PMZ"/>
</dbReference>
<dbReference type="InterPro" id="IPR007527">
    <property type="entry name" value="Znf_SWIM"/>
</dbReference>
<evidence type="ECO:0000256" key="1">
    <source>
        <dbReference type="ARBA" id="ARBA00022723"/>
    </source>
</evidence>
<evidence type="ECO:0000313" key="7">
    <source>
        <dbReference type="EMBL" id="OIT28196.1"/>
    </source>
</evidence>
<dbReference type="SMART" id="SM00575">
    <property type="entry name" value="ZnF_PMZ"/>
    <property type="match status" value="1"/>
</dbReference>
<evidence type="ECO:0000256" key="4">
    <source>
        <dbReference type="PROSITE-ProRule" id="PRU00325"/>
    </source>
</evidence>
<dbReference type="Pfam" id="PF04434">
    <property type="entry name" value="SWIM"/>
    <property type="match status" value="1"/>
</dbReference>
<sequence>MGYISVRGFYVFNPRSEKFVLIENDEQLYNIGCHCKEGVLDLFVCHIVDDPHVEVVPTALICGPQVVENESRATLDGDLAGINAENYAEPSVEADLDAAAENTDLNLSDLCSSDSDLDDMPEQDDKPRHKLIISMLEEIRCKIMTRHVDMRRFAETWITDISPIARMTLEENKDASRRCKVLWNGDDGFEISDGDIKHVVDLRWKTCTCRSWMLRGIPCPHVACTLYHIEQNPDDLVEHWYRKATFLKAYQYSIQPMPNMKMWPESENPSIEPPEPKPMPGRPKKCRKRAKDEPRKNFGKLSKKGVKITCSKCHQLGHNKSACKSEPSMRDTTQASNPTQRSQPTTTATTMPSIPSSICEDTSAVRRSAQSQSTTSGRGRGLGLGRGYFRSVAAAIGGRGTSNVSNLQQAHETHQAVGYKRPRQTDFGIYQDTMTGRNILNPGASSELVIACGTFRDASATNIDIGFKPNGLKWKGKKAVTTSQLQRMSATRNRRTSSQPMECNQESHL</sequence>
<dbReference type="STRING" id="49451.A0A1J6KHQ6"/>
<feature type="domain" description="SWIM-type" evidence="6">
    <location>
        <begin position="198"/>
        <end position="230"/>
    </location>
</feature>
<dbReference type="OMA" id="MWPESEN"/>
<feature type="compositionally biased region" description="Polar residues" evidence="5">
    <location>
        <begin position="480"/>
        <end position="509"/>
    </location>
</feature>
<dbReference type="EMBL" id="MJEQ01002139">
    <property type="protein sequence ID" value="OIT28196.1"/>
    <property type="molecule type" value="Genomic_DNA"/>
</dbReference>
<proteinExistence type="predicted"/>
<evidence type="ECO:0000256" key="2">
    <source>
        <dbReference type="ARBA" id="ARBA00022771"/>
    </source>
</evidence>
<evidence type="ECO:0000256" key="3">
    <source>
        <dbReference type="ARBA" id="ARBA00022833"/>
    </source>
</evidence>
<dbReference type="AlphaFoldDB" id="A0A1J6KHQ6"/>
<feature type="compositionally biased region" description="Pro residues" evidence="5">
    <location>
        <begin position="271"/>
        <end position="281"/>
    </location>
</feature>
<evidence type="ECO:0000259" key="6">
    <source>
        <dbReference type="PROSITE" id="PS50966"/>
    </source>
</evidence>
<comment type="caution">
    <text evidence="7">The sequence shown here is derived from an EMBL/GenBank/DDBJ whole genome shotgun (WGS) entry which is preliminary data.</text>
</comment>
<keyword evidence="1" id="KW-0479">Metal-binding</keyword>
<feature type="compositionally biased region" description="Low complexity" evidence="5">
    <location>
        <begin position="338"/>
        <end position="357"/>
    </location>
</feature>
<feature type="region of interest" description="Disordered" evidence="5">
    <location>
        <begin position="319"/>
        <end position="383"/>
    </location>
</feature>
<dbReference type="PANTHER" id="PTHR31973">
    <property type="entry name" value="POLYPROTEIN, PUTATIVE-RELATED"/>
    <property type="match status" value="1"/>
</dbReference>
<dbReference type="GO" id="GO:0008270">
    <property type="term" value="F:zinc ion binding"/>
    <property type="evidence" value="ECO:0007669"/>
    <property type="project" value="UniProtKB-KW"/>
</dbReference>
<name>A0A1J6KHQ6_NICAT</name>